<evidence type="ECO:0000259" key="3">
    <source>
        <dbReference type="Pfam" id="PF26002"/>
    </source>
</evidence>
<evidence type="ECO:0000313" key="5">
    <source>
        <dbReference type="Proteomes" id="UP000036338"/>
    </source>
</evidence>
<evidence type="ECO:0000256" key="1">
    <source>
        <dbReference type="SAM" id="Coils"/>
    </source>
</evidence>
<name>A0A0J5WFU2_BURCE</name>
<feature type="coiled-coil region" evidence="1">
    <location>
        <begin position="193"/>
        <end position="227"/>
    </location>
</feature>
<sequence>MTDSLFRQEALDATRHKLMGTVSLYSPPWRWAMIGVATATTIAVVLFLVFGTYTKRERVSGQLLPTKGLLTVAPPLMGTVTGTRVHEGQSVAAGDELMGVSAEVATELGGTRERVGDQLRLQRTRLKADLASQSQLSDEANRGLRARAAALNDQLTQIALQKTQRTRQTELAQRQLDKLQSMREQGYASNSQVELQETALLDAQARLQDLARQRLDVEQQHDQIRQQLRELPLNTRNQQNDIERKLADVDQSIAENEARRAVILRAPQASVVAALLAKPGQVVNAGQSVVSLLPQSAQLEAQLMVPSRAIGFVRPGARVVLRYQAYPFQKFGQQFGRVAEVSRTALSPQEVAHLTGQANVPEQLYRVVVALDRQDILAYGKREALRPGMALEADVLIDKRRLIEWVLEPLYALGRRASA</sequence>
<reference evidence="4 5" key="1">
    <citation type="submission" date="2015-05" db="EMBL/GenBank/DDBJ databases">
        <title>Draft genome of Burkholderia cepacia LK29.</title>
        <authorList>
            <person name="Chan X.Y."/>
        </authorList>
    </citation>
    <scope>NUCLEOTIDE SEQUENCE [LARGE SCALE GENOMIC DNA]</scope>
    <source>
        <strain evidence="4 5">LK29</strain>
    </source>
</reference>
<gene>
    <name evidence="4" type="ORF">VL15_34405</name>
</gene>
<evidence type="ECO:0000256" key="2">
    <source>
        <dbReference type="SAM" id="Phobius"/>
    </source>
</evidence>
<dbReference type="InterPro" id="IPR058982">
    <property type="entry name" value="Beta-barrel_AprE"/>
</dbReference>
<dbReference type="Gene3D" id="2.40.30.170">
    <property type="match status" value="1"/>
</dbReference>
<keyword evidence="2" id="KW-0472">Membrane</keyword>
<dbReference type="InterPro" id="IPR050739">
    <property type="entry name" value="MFP"/>
</dbReference>
<dbReference type="PRINTS" id="PR01490">
    <property type="entry name" value="RTXTOXIND"/>
</dbReference>
<dbReference type="Pfam" id="PF26002">
    <property type="entry name" value="Beta-barrel_AprE"/>
    <property type="match status" value="1"/>
</dbReference>
<keyword evidence="2" id="KW-0812">Transmembrane</keyword>
<proteinExistence type="predicted"/>
<feature type="transmembrane region" description="Helical" evidence="2">
    <location>
        <begin position="29"/>
        <end position="50"/>
    </location>
</feature>
<feature type="domain" description="AprE-like beta-barrel" evidence="3">
    <location>
        <begin position="301"/>
        <end position="395"/>
    </location>
</feature>
<dbReference type="PANTHER" id="PTHR30386:SF28">
    <property type="entry name" value="EXPORTED PROTEIN"/>
    <property type="match status" value="1"/>
</dbReference>
<dbReference type="EMBL" id="LDWR01000069">
    <property type="protein sequence ID" value="KML46886.1"/>
    <property type="molecule type" value="Genomic_DNA"/>
</dbReference>
<dbReference type="Proteomes" id="UP000036338">
    <property type="component" value="Unassembled WGS sequence"/>
</dbReference>
<protein>
    <submittedName>
        <fullName evidence="4">Anibiotic ABC transporter</fullName>
    </submittedName>
</protein>
<comment type="caution">
    <text evidence="4">The sequence shown here is derived from an EMBL/GenBank/DDBJ whole genome shotgun (WGS) entry which is preliminary data.</text>
</comment>
<keyword evidence="2" id="KW-1133">Transmembrane helix</keyword>
<dbReference type="PATRIC" id="fig|292.27.peg.7830"/>
<organism evidence="4 5">
    <name type="scientific">Burkholderia cepacia</name>
    <name type="common">Pseudomonas cepacia</name>
    <dbReference type="NCBI Taxonomy" id="292"/>
    <lineage>
        <taxon>Bacteria</taxon>
        <taxon>Pseudomonadati</taxon>
        <taxon>Pseudomonadota</taxon>
        <taxon>Betaproteobacteria</taxon>
        <taxon>Burkholderiales</taxon>
        <taxon>Burkholderiaceae</taxon>
        <taxon>Burkholderia</taxon>
        <taxon>Burkholderia cepacia complex</taxon>
    </lineage>
</organism>
<dbReference type="AlphaFoldDB" id="A0A0J5WFU2"/>
<keyword evidence="1" id="KW-0175">Coiled coil</keyword>
<accession>A0A0J5WFU2</accession>
<evidence type="ECO:0000313" key="4">
    <source>
        <dbReference type="EMBL" id="KML46886.1"/>
    </source>
</evidence>
<dbReference type="RefSeq" id="WP_048251254.1">
    <property type="nucleotide sequence ID" value="NZ_LDWR01000069.1"/>
</dbReference>
<dbReference type="PANTHER" id="PTHR30386">
    <property type="entry name" value="MEMBRANE FUSION SUBUNIT OF EMRAB-TOLC MULTIDRUG EFFLUX PUMP"/>
    <property type="match status" value="1"/>
</dbReference>